<evidence type="ECO:0000313" key="3">
    <source>
        <dbReference type="EMBL" id="BDZ59722.1"/>
    </source>
</evidence>
<dbReference type="InterPro" id="IPR016032">
    <property type="entry name" value="Sig_transdc_resp-reg_C-effctor"/>
</dbReference>
<dbReference type="InterPro" id="IPR011006">
    <property type="entry name" value="CheY-like_superfamily"/>
</dbReference>
<feature type="domain" description="HTH luxR-type" evidence="2">
    <location>
        <begin position="143"/>
        <end position="208"/>
    </location>
</feature>
<sequence>MCVMNDADPTPIRLAVVNDYEVVIQGLASMLHRYSDRIEIVEMNAQTEVSQPVDVVLYDTFGQPQANHECVTELLENPNIRKVCVYTWNFQPSLVENSIDRGVAGYLSKTLPASSLVQALERVTAGESVVSPPPGNGPIAGDWPGREEGLTPREAEVLALITQGLSNNTIAEQTHLSINSVKSYIRTAYRKIGVTSRSQAVLWGVRHGFEPDSRRIRPRAGDLEGAGAMR</sequence>
<dbReference type="SUPFAM" id="SSF52172">
    <property type="entry name" value="CheY-like"/>
    <property type="match status" value="1"/>
</dbReference>
<dbReference type="Gene3D" id="3.40.50.2300">
    <property type="match status" value="1"/>
</dbReference>
<gene>
    <name evidence="3" type="ORF">GCM10025872_33790</name>
</gene>
<evidence type="ECO:0000259" key="2">
    <source>
        <dbReference type="PROSITE" id="PS50043"/>
    </source>
</evidence>
<dbReference type="PANTHER" id="PTHR43214">
    <property type="entry name" value="TWO-COMPONENT RESPONSE REGULATOR"/>
    <property type="match status" value="1"/>
</dbReference>
<dbReference type="InterPro" id="IPR039420">
    <property type="entry name" value="WalR-like"/>
</dbReference>
<reference evidence="3" key="2">
    <citation type="submission" date="2023-02" db="EMBL/GenBank/DDBJ databases">
        <authorList>
            <person name="Sun Q."/>
            <person name="Mori K."/>
        </authorList>
    </citation>
    <scope>NUCLEOTIDE SEQUENCE</scope>
    <source>
        <strain evidence="3">NBRC 110608</strain>
    </source>
</reference>
<dbReference type="InterPro" id="IPR000792">
    <property type="entry name" value="Tscrpt_reg_LuxR_C"/>
</dbReference>
<dbReference type="PROSITE" id="PS50043">
    <property type="entry name" value="HTH_LUXR_2"/>
    <property type="match status" value="1"/>
</dbReference>
<protein>
    <submittedName>
        <fullName evidence="3">DNA-binding response regulator</fullName>
    </submittedName>
</protein>
<dbReference type="PANTHER" id="PTHR43214:SF42">
    <property type="entry name" value="TRANSCRIPTIONAL REGULATORY PROTEIN DESR"/>
    <property type="match status" value="1"/>
</dbReference>
<dbReference type="GO" id="GO:0003677">
    <property type="term" value="F:DNA binding"/>
    <property type="evidence" value="ECO:0007669"/>
    <property type="project" value="UniProtKB-KW"/>
</dbReference>
<dbReference type="CDD" id="cd06170">
    <property type="entry name" value="LuxR_C_like"/>
    <property type="match status" value="1"/>
</dbReference>
<organism evidence="3">
    <name type="scientific">Barrientosiimonas endolithica</name>
    <dbReference type="NCBI Taxonomy" id="1535208"/>
    <lineage>
        <taxon>Bacteria</taxon>
        <taxon>Bacillati</taxon>
        <taxon>Actinomycetota</taxon>
        <taxon>Actinomycetes</taxon>
        <taxon>Micrococcales</taxon>
        <taxon>Dermacoccaceae</taxon>
        <taxon>Barrientosiimonas</taxon>
    </lineage>
</organism>
<reference evidence="3" key="1">
    <citation type="journal article" date="2014" name="Int. J. Syst. Evol. Microbiol.">
        <title>Complete genome of a new Firmicutes species belonging to the dominant human colonic microbiota ('Ruminococcus bicirculans') reveals two chromosomes and a selective capacity to utilize plant glucans.</title>
        <authorList>
            <consortium name="NISC Comparative Sequencing Program"/>
            <person name="Wegmann U."/>
            <person name="Louis P."/>
            <person name="Goesmann A."/>
            <person name="Henrissat B."/>
            <person name="Duncan S.H."/>
            <person name="Flint H.J."/>
        </authorList>
    </citation>
    <scope>NUCLEOTIDE SEQUENCE</scope>
    <source>
        <strain evidence="3">NBRC 110608</strain>
    </source>
</reference>
<dbReference type="PRINTS" id="PR00038">
    <property type="entry name" value="HTHLUXR"/>
</dbReference>
<proteinExistence type="predicted"/>
<accession>A0ABN6YQS6</accession>
<dbReference type="EMBL" id="AP027735">
    <property type="protein sequence ID" value="BDZ59722.1"/>
    <property type="molecule type" value="Genomic_DNA"/>
</dbReference>
<dbReference type="SUPFAM" id="SSF46894">
    <property type="entry name" value="C-terminal effector domain of the bipartite response regulators"/>
    <property type="match status" value="1"/>
</dbReference>
<dbReference type="Pfam" id="PF00196">
    <property type="entry name" value="GerE"/>
    <property type="match status" value="1"/>
</dbReference>
<evidence type="ECO:0000256" key="1">
    <source>
        <dbReference type="ARBA" id="ARBA00023125"/>
    </source>
</evidence>
<keyword evidence="1 3" id="KW-0238">DNA-binding</keyword>
<dbReference type="SMART" id="SM00421">
    <property type="entry name" value="HTH_LUXR"/>
    <property type="match status" value="1"/>
</dbReference>
<name>A0ABN6YQS6_9MICO</name>